<protein>
    <submittedName>
        <fullName evidence="2">Uncharacterized protein</fullName>
    </submittedName>
</protein>
<accession>A0A835ADL8</accession>
<dbReference type="Proteomes" id="UP000636709">
    <property type="component" value="Unassembled WGS sequence"/>
</dbReference>
<proteinExistence type="predicted"/>
<dbReference type="AlphaFoldDB" id="A0A835ADL8"/>
<comment type="caution">
    <text evidence="2">The sequence shown here is derived from an EMBL/GenBank/DDBJ whole genome shotgun (WGS) entry which is preliminary data.</text>
</comment>
<dbReference type="EMBL" id="JACEFO010002455">
    <property type="protein sequence ID" value="KAF8659620.1"/>
    <property type="molecule type" value="Genomic_DNA"/>
</dbReference>
<evidence type="ECO:0000313" key="3">
    <source>
        <dbReference type="Proteomes" id="UP000636709"/>
    </source>
</evidence>
<evidence type="ECO:0000313" key="2">
    <source>
        <dbReference type="EMBL" id="KAF8659620.1"/>
    </source>
</evidence>
<keyword evidence="3" id="KW-1185">Reference proteome</keyword>
<reference evidence="2" key="1">
    <citation type="submission" date="2020-07" db="EMBL/GenBank/DDBJ databases">
        <title>Genome sequence and genetic diversity analysis of an under-domesticated orphan crop, white fonio (Digitaria exilis).</title>
        <authorList>
            <person name="Bennetzen J.L."/>
            <person name="Chen S."/>
            <person name="Ma X."/>
            <person name="Wang X."/>
            <person name="Yssel A.E.J."/>
            <person name="Chaluvadi S.R."/>
            <person name="Johnson M."/>
            <person name="Gangashetty P."/>
            <person name="Hamidou F."/>
            <person name="Sanogo M.D."/>
            <person name="Zwaenepoel A."/>
            <person name="Wallace J."/>
            <person name="Van De Peer Y."/>
            <person name="Van Deynze A."/>
        </authorList>
    </citation>
    <scope>NUCLEOTIDE SEQUENCE</scope>
    <source>
        <tissue evidence="2">Leaves</tissue>
    </source>
</reference>
<evidence type="ECO:0000256" key="1">
    <source>
        <dbReference type="SAM" id="MobiDB-lite"/>
    </source>
</evidence>
<feature type="region of interest" description="Disordered" evidence="1">
    <location>
        <begin position="1"/>
        <end position="20"/>
    </location>
</feature>
<organism evidence="2 3">
    <name type="scientific">Digitaria exilis</name>
    <dbReference type="NCBI Taxonomy" id="1010633"/>
    <lineage>
        <taxon>Eukaryota</taxon>
        <taxon>Viridiplantae</taxon>
        <taxon>Streptophyta</taxon>
        <taxon>Embryophyta</taxon>
        <taxon>Tracheophyta</taxon>
        <taxon>Spermatophyta</taxon>
        <taxon>Magnoliopsida</taxon>
        <taxon>Liliopsida</taxon>
        <taxon>Poales</taxon>
        <taxon>Poaceae</taxon>
        <taxon>PACMAD clade</taxon>
        <taxon>Panicoideae</taxon>
        <taxon>Panicodae</taxon>
        <taxon>Paniceae</taxon>
        <taxon>Anthephorinae</taxon>
        <taxon>Digitaria</taxon>
    </lineage>
</organism>
<gene>
    <name evidence="2" type="ORF">HU200_058375</name>
</gene>
<sequence>MLGVSSLVADPTRVVDQPSE</sequence>
<name>A0A835ADL8_9POAL</name>